<feature type="compositionally biased region" description="Low complexity" evidence="1">
    <location>
        <begin position="66"/>
        <end position="82"/>
    </location>
</feature>
<name>A0A938YN43_9ACTN</name>
<accession>A0A938YN43</accession>
<organism evidence="2 3">
    <name type="scientific">Nakamurella flavida</name>
    <dbReference type="NCBI Taxonomy" id="363630"/>
    <lineage>
        <taxon>Bacteria</taxon>
        <taxon>Bacillati</taxon>
        <taxon>Actinomycetota</taxon>
        <taxon>Actinomycetes</taxon>
        <taxon>Nakamurellales</taxon>
        <taxon>Nakamurellaceae</taxon>
        <taxon>Nakamurella</taxon>
    </lineage>
</organism>
<dbReference type="Pfam" id="PF14013">
    <property type="entry name" value="MT0933_antitox"/>
    <property type="match status" value="1"/>
</dbReference>
<protein>
    <submittedName>
        <fullName evidence="2">Antitoxin</fullName>
    </submittedName>
</protein>
<dbReference type="AlphaFoldDB" id="A0A938YN43"/>
<evidence type="ECO:0000313" key="3">
    <source>
        <dbReference type="Proteomes" id="UP000663801"/>
    </source>
</evidence>
<feature type="compositionally biased region" description="Basic and acidic residues" evidence="1">
    <location>
        <begin position="35"/>
        <end position="60"/>
    </location>
</feature>
<gene>
    <name evidence="2" type="ORF">JL107_08170</name>
</gene>
<dbReference type="Proteomes" id="UP000663801">
    <property type="component" value="Unassembled WGS sequence"/>
</dbReference>
<dbReference type="RefSeq" id="WP_205256524.1">
    <property type="nucleotide sequence ID" value="NZ_BAAAPV010000001.1"/>
</dbReference>
<feature type="region of interest" description="Disordered" evidence="1">
    <location>
        <begin position="35"/>
        <end position="126"/>
    </location>
</feature>
<dbReference type="EMBL" id="JAERWL010000007">
    <property type="protein sequence ID" value="MBM9476412.1"/>
    <property type="molecule type" value="Genomic_DNA"/>
</dbReference>
<keyword evidence="3" id="KW-1185">Reference proteome</keyword>
<comment type="caution">
    <text evidence="2">The sequence shown here is derived from an EMBL/GenBank/DDBJ whole genome shotgun (WGS) entry which is preliminary data.</text>
</comment>
<evidence type="ECO:0000256" key="1">
    <source>
        <dbReference type="SAM" id="MobiDB-lite"/>
    </source>
</evidence>
<reference evidence="2" key="1">
    <citation type="submission" date="2021-01" db="EMBL/GenBank/DDBJ databases">
        <title>KCTC 19127 draft genome.</title>
        <authorList>
            <person name="An D."/>
        </authorList>
    </citation>
    <scope>NUCLEOTIDE SEQUENCE</scope>
    <source>
        <strain evidence="2">KCTC 19127</strain>
    </source>
</reference>
<feature type="compositionally biased region" description="Pro residues" evidence="1">
    <location>
        <begin position="83"/>
        <end position="108"/>
    </location>
</feature>
<sequence>MVDFNELRNKAQSLLSEHSDQVKSGIDKVGEVVGRKVGHDKADPIEQKLHGLVDRLKGDTDPAAEQTTGDQAPTAPTAQQPTPTDPGPEPTVPAPAPTPPAGPAPTTPVEPTLPEQPGSPSATGRY</sequence>
<evidence type="ECO:0000313" key="2">
    <source>
        <dbReference type="EMBL" id="MBM9476412.1"/>
    </source>
</evidence>
<proteinExistence type="predicted"/>
<dbReference type="InterPro" id="IPR028037">
    <property type="entry name" value="Antitoxin_Rv0909/MT0933"/>
</dbReference>